<proteinExistence type="predicted"/>
<dbReference type="InterPro" id="IPR032466">
    <property type="entry name" value="Metal_Hydrolase"/>
</dbReference>
<dbReference type="InterPro" id="IPR001130">
    <property type="entry name" value="TatD-like"/>
</dbReference>
<dbReference type="EMBL" id="CP025299">
    <property type="protein sequence ID" value="AUG28133.1"/>
    <property type="molecule type" value="Genomic_DNA"/>
</dbReference>
<dbReference type="AlphaFoldDB" id="A0A2K9DU53"/>
<protein>
    <submittedName>
        <fullName evidence="2">TatD family deoxyribonuclease</fullName>
    </submittedName>
</protein>
<dbReference type="SUPFAM" id="SSF51556">
    <property type="entry name" value="Metallo-dependent hydrolases"/>
    <property type="match status" value="1"/>
</dbReference>
<dbReference type="PANTHER" id="PTHR46124:SF2">
    <property type="entry name" value="D-AMINOACYL-TRNA DEACYLASE"/>
    <property type="match status" value="1"/>
</dbReference>
<dbReference type="GO" id="GO:0016788">
    <property type="term" value="F:hydrolase activity, acting on ester bonds"/>
    <property type="evidence" value="ECO:0007669"/>
    <property type="project" value="InterPro"/>
</dbReference>
<evidence type="ECO:0000313" key="3">
    <source>
        <dbReference type="Proteomes" id="UP000233276"/>
    </source>
</evidence>
<dbReference type="RefSeq" id="WP_101305224.1">
    <property type="nucleotide sequence ID" value="NZ_CP025299.1"/>
</dbReference>
<dbReference type="InterPro" id="IPR018228">
    <property type="entry name" value="DNase_TatD-rel_CS"/>
</dbReference>
<accession>A0A2K9DU53</accession>
<dbReference type="PANTHER" id="PTHR46124">
    <property type="entry name" value="D-AMINOACYL-TRNA DEACYLASE"/>
    <property type="match status" value="1"/>
</dbReference>
<dbReference type="Pfam" id="PF01026">
    <property type="entry name" value="TatD_DNase"/>
    <property type="match status" value="1"/>
</dbReference>
<dbReference type="PROSITE" id="PS01091">
    <property type="entry name" value="TATD_3"/>
    <property type="match status" value="1"/>
</dbReference>
<keyword evidence="1" id="KW-0378">Hydrolase</keyword>
<dbReference type="KEGG" id="mhos:CXR34_00745"/>
<gene>
    <name evidence="2" type="ORF">CXR34_00745</name>
</gene>
<dbReference type="Proteomes" id="UP000233276">
    <property type="component" value="Chromosome"/>
</dbReference>
<name>A0A2K9DU53_9MICO</name>
<reference evidence="2 3" key="1">
    <citation type="submission" date="2017-12" db="EMBL/GenBank/DDBJ databases">
        <title>Isolation and characterization of estrogens degradatiion strain Microbacterium hominis SJTG1.</title>
        <authorList>
            <person name="Xiong W."/>
            <person name="Yin C."/>
            <person name="Zheng D."/>
            <person name="Liang R."/>
        </authorList>
    </citation>
    <scope>NUCLEOTIDE SEQUENCE [LARGE SCALE GENOMIC DNA]</scope>
    <source>
        <strain evidence="2 3">SJTG1</strain>
    </source>
</reference>
<sequence length="256" mass="27986">MRRLPPLDTHAHVALDIAPFELEKLGAVVLIATRSLDEYAQVESRSDRASVWGVGCHPGLVGADRGFDPDRFATMLQSTSYVAEVGLDGASRVPRDTQRATFERIVKAVETSPRIASIHSYRATSAVLEVLRASHLRAGAVLHWWLGTPEETREAVALGCYFSVNYSMTRSPDVLRAIPRERLLVETDHPSGDRFSQSPRRPGRVEPVEAGIARALGLAPAVVRTVVWSNFAALVDDTGVDSLLPAALRQMIQSAR</sequence>
<evidence type="ECO:0000256" key="1">
    <source>
        <dbReference type="ARBA" id="ARBA00022801"/>
    </source>
</evidence>
<dbReference type="Gene3D" id="3.20.20.140">
    <property type="entry name" value="Metal-dependent hydrolases"/>
    <property type="match status" value="1"/>
</dbReference>
<organism evidence="2 3">
    <name type="scientific">Microbacterium hominis</name>
    <dbReference type="NCBI Taxonomy" id="162426"/>
    <lineage>
        <taxon>Bacteria</taxon>
        <taxon>Bacillati</taxon>
        <taxon>Actinomycetota</taxon>
        <taxon>Actinomycetes</taxon>
        <taxon>Micrococcales</taxon>
        <taxon>Microbacteriaceae</taxon>
        <taxon>Microbacterium</taxon>
    </lineage>
</organism>
<evidence type="ECO:0000313" key="2">
    <source>
        <dbReference type="EMBL" id="AUG28133.1"/>
    </source>
</evidence>